<reference evidence="2" key="1">
    <citation type="submission" date="2020-06" db="EMBL/GenBank/DDBJ databases">
        <authorList>
            <person name="Li T."/>
            <person name="Hu X."/>
            <person name="Zhang T."/>
            <person name="Song X."/>
            <person name="Zhang H."/>
            <person name="Dai N."/>
            <person name="Sheng W."/>
            <person name="Hou X."/>
            <person name="Wei L."/>
        </authorList>
    </citation>
    <scope>NUCLEOTIDE SEQUENCE</scope>
    <source>
        <strain evidence="2">G02</strain>
        <tissue evidence="2">Leaf</tissue>
    </source>
</reference>
<dbReference type="InterPro" id="IPR013103">
    <property type="entry name" value="RVT_2"/>
</dbReference>
<evidence type="ECO:0000259" key="1">
    <source>
        <dbReference type="Pfam" id="PF07727"/>
    </source>
</evidence>
<dbReference type="InterPro" id="IPR043502">
    <property type="entry name" value="DNA/RNA_pol_sf"/>
</dbReference>
<name>A0AAW2JUE8_SESRA</name>
<dbReference type="Pfam" id="PF07727">
    <property type="entry name" value="RVT_2"/>
    <property type="match status" value="1"/>
</dbReference>
<feature type="domain" description="Reverse transcriptase Ty1/copia-type" evidence="1">
    <location>
        <begin position="3"/>
        <end position="149"/>
    </location>
</feature>
<sequence length="151" mass="17775">MPKVERYKARLIAKGYKQKHSVYYEKVFAPIACLETIQLLVALAAQNQWLIHQMDVKFPFFNDTLEEVFVEQSDDFMIKGHEDNVLKLIKVLYGLKQAPRAWYSHLDNYLQKNDFSRCVHVYALYVNKEKCDILCICIYVDDLILMGSNPY</sequence>
<feature type="non-terminal residue" evidence="2">
    <location>
        <position position="151"/>
    </location>
</feature>
<protein>
    <submittedName>
        <fullName evidence="2">Retrovirus-related Pol polyprotein from transposon RE1</fullName>
    </submittedName>
</protein>
<reference evidence="2" key="2">
    <citation type="journal article" date="2024" name="Plant">
        <title>Genomic evolution and insights into agronomic trait innovations of Sesamum species.</title>
        <authorList>
            <person name="Miao H."/>
            <person name="Wang L."/>
            <person name="Qu L."/>
            <person name="Liu H."/>
            <person name="Sun Y."/>
            <person name="Le M."/>
            <person name="Wang Q."/>
            <person name="Wei S."/>
            <person name="Zheng Y."/>
            <person name="Lin W."/>
            <person name="Duan Y."/>
            <person name="Cao H."/>
            <person name="Xiong S."/>
            <person name="Wang X."/>
            <person name="Wei L."/>
            <person name="Li C."/>
            <person name="Ma Q."/>
            <person name="Ju M."/>
            <person name="Zhao R."/>
            <person name="Li G."/>
            <person name="Mu C."/>
            <person name="Tian Q."/>
            <person name="Mei H."/>
            <person name="Zhang T."/>
            <person name="Gao T."/>
            <person name="Zhang H."/>
        </authorList>
    </citation>
    <scope>NUCLEOTIDE SEQUENCE</scope>
    <source>
        <strain evidence="2">G02</strain>
    </source>
</reference>
<accession>A0AAW2JUE8</accession>
<dbReference type="AlphaFoldDB" id="A0AAW2JUE8"/>
<dbReference type="EMBL" id="JACGWJ010000032">
    <property type="protein sequence ID" value="KAL0297804.1"/>
    <property type="molecule type" value="Genomic_DNA"/>
</dbReference>
<comment type="caution">
    <text evidence="2">The sequence shown here is derived from an EMBL/GenBank/DDBJ whole genome shotgun (WGS) entry which is preliminary data.</text>
</comment>
<dbReference type="SUPFAM" id="SSF56672">
    <property type="entry name" value="DNA/RNA polymerases"/>
    <property type="match status" value="1"/>
</dbReference>
<proteinExistence type="predicted"/>
<gene>
    <name evidence="2" type="ORF">Sradi_6832500</name>
</gene>
<organism evidence="2">
    <name type="scientific">Sesamum radiatum</name>
    <name type="common">Black benniseed</name>
    <dbReference type="NCBI Taxonomy" id="300843"/>
    <lineage>
        <taxon>Eukaryota</taxon>
        <taxon>Viridiplantae</taxon>
        <taxon>Streptophyta</taxon>
        <taxon>Embryophyta</taxon>
        <taxon>Tracheophyta</taxon>
        <taxon>Spermatophyta</taxon>
        <taxon>Magnoliopsida</taxon>
        <taxon>eudicotyledons</taxon>
        <taxon>Gunneridae</taxon>
        <taxon>Pentapetalae</taxon>
        <taxon>asterids</taxon>
        <taxon>lamiids</taxon>
        <taxon>Lamiales</taxon>
        <taxon>Pedaliaceae</taxon>
        <taxon>Sesamum</taxon>
    </lineage>
</organism>
<evidence type="ECO:0000313" key="2">
    <source>
        <dbReference type="EMBL" id="KAL0297804.1"/>
    </source>
</evidence>